<keyword evidence="2" id="KW-0813">Transport</keyword>
<dbReference type="RefSeq" id="WP_092721526.1">
    <property type="nucleotide sequence ID" value="NZ_FNNO01000001.1"/>
</dbReference>
<dbReference type="Gene3D" id="2.40.420.20">
    <property type="match status" value="1"/>
</dbReference>
<dbReference type="GO" id="GO:0060003">
    <property type="term" value="P:copper ion export"/>
    <property type="evidence" value="ECO:0007669"/>
    <property type="project" value="TreeGrafter"/>
</dbReference>
<keyword evidence="4" id="KW-1185">Reference proteome</keyword>
<accession>A0A8X8ICC4</accession>
<name>A0A8X8ICC4_9BACT</name>
<protein>
    <submittedName>
        <fullName evidence="3">Membrane fusion protein, cobalt-zinc-cadmium efflux system</fullName>
    </submittedName>
</protein>
<organism evidence="3 4">
    <name type="scientific">Hydrobacter penzbergensis</name>
    <dbReference type="NCBI Taxonomy" id="1235997"/>
    <lineage>
        <taxon>Bacteria</taxon>
        <taxon>Pseudomonadati</taxon>
        <taxon>Bacteroidota</taxon>
        <taxon>Chitinophagia</taxon>
        <taxon>Chitinophagales</taxon>
        <taxon>Chitinophagaceae</taxon>
        <taxon>Hydrobacter</taxon>
    </lineage>
</organism>
<dbReference type="NCBIfam" id="TIGR01730">
    <property type="entry name" value="RND_mfp"/>
    <property type="match status" value="1"/>
</dbReference>
<dbReference type="GO" id="GO:0022857">
    <property type="term" value="F:transmembrane transporter activity"/>
    <property type="evidence" value="ECO:0007669"/>
    <property type="project" value="InterPro"/>
</dbReference>
<dbReference type="GO" id="GO:0015679">
    <property type="term" value="P:plasma membrane copper ion transport"/>
    <property type="evidence" value="ECO:0007669"/>
    <property type="project" value="TreeGrafter"/>
</dbReference>
<dbReference type="PANTHER" id="PTHR30097:SF4">
    <property type="entry name" value="SLR6042 PROTEIN"/>
    <property type="match status" value="1"/>
</dbReference>
<dbReference type="EMBL" id="FNNO01000001">
    <property type="protein sequence ID" value="SDW16060.1"/>
    <property type="molecule type" value="Genomic_DNA"/>
</dbReference>
<dbReference type="PANTHER" id="PTHR30097">
    <property type="entry name" value="CATION EFFLUX SYSTEM PROTEIN CUSB"/>
    <property type="match status" value="1"/>
</dbReference>
<dbReference type="AlphaFoldDB" id="A0A8X8ICC4"/>
<dbReference type="InterPro" id="IPR006143">
    <property type="entry name" value="RND_pump_MFP"/>
</dbReference>
<reference evidence="3 4" key="1">
    <citation type="submission" date="2016-10" db="EMBL/GenBank/DDBJ databases">
        <authorList>
            <person name="Varghese N."/>
            <person name="Submissions S."/>
        </authorList>
    </citation>
    <scope>NUCLEOTIDE SEQUENCE [LARGE SCALE GENOMIC DNA]</scope>
    <source>
        <strain evidence="3 4">DSM 25353</strain>
    </source>
</reference>
<dbReference type="InterPro" id="IPR051909">
    <property type="entry name" value="MFP_Cation_Efflux"/>
</dbReference>
<comment type="similarity">
    <text evidence="1">Belongs to the membrane fusion protein (MFP) (TC 8.A.1) family.</text>
</comment>
<evidence type="ECO:0000256" key="1">
    <source>
        <dbReference type="ARBA" id="ARBA00009477"/>
    </source>
</evidence>
<evidence type="ECO:0000256" key="2">
    <source>
        <dbReference type="ARBA" id="ARBA00022448"/>
    </source>
</evidence>
<dbReference type="PROSITE" id="PS51257">
    <property type="entry name" value="PROKAR_LIPOPROTEIN"/>
    <property type="match status" value="1"/>
</dbReference>
<evidence type="ECO:0000313" key="4">
    <source>
        <dbReference type="Proteomes" id="UP000198711"/>
    </source>
</evidence>
<dbReference type="Gene3D" id="2.40.50.100">
    <property type="match status" value="1"/>
</dbReference>
<comment type="caution">
    <text evidence="3">The sequence shown here is derived from an EMBL/GenBank/DDBJ whole genome shotgun (WGS) entry which is preliminary data.</text>
</comment>
<proteinExistence type="inferred from homology"/>
<evidence type="ECO:0000313" key="3">
    <source>
        <dbReference type="EMBL" id="SDW16060.1"/>
    </source>
</evidence>
<dbReference type="Gene3D" id="2.40.30.170">
    <property type="match status" value="1"/>
</dbReference>
<dbReference type="GO" id="GO:0030313">
    <property type="term" value="C:cell envelope"/>
    <property type="evidence" value="ECO:0007669"/>
    <property type="project" value="TreeGrafter"/>
</dbReference>
<dbReference type="SUPFAM" id="SSF111369">
    <property type="entry name" value="HlyD-like secretion proteins"/>
    <property type="match status" value="1"/>
</dbReference>
<dbReference type="Gene3D" id="1.10.287.470">
    <property type="entry name" value="Helix hairpin bin"/>
    <property type="match status" value="1"/>
</dbReference>
<sequence length="383" mass="42540">MKRLIIFIIAATILSCSSKKQDTATETAVKEEKQVDRNYTVQLTDSQARNAQIVIGQLEKKEIANQLKVTGKVDVPPQNMVSVSFPLGGYLKSTNLLPGTYVRKGGVLGVLEDIQFIQLQQDYLSAKVRLQFLEADYKRQQTLDAGQATSTKMVQQVRSDYQSQRILLRSLEEKLRLIGLNPARLSEGNISKRVNIYSPISGYVSKVNVNIGKYVSPTDVLFELVNPADIHLVLTVFQKDVAKLRVGQKVITYTTSDTVRKIPATILLISQDVAPDGSVQVHCHFEYEEHKLLPGTFMNAEIETKNAEAFVLPETAVVSFENNHYVFVQKEKNVYEMIPVQTGASENGYVALDDANSKALAGKPIVSANAYTLLMALKNKADE</sequence>
<dbReference type="Proteomes" id="UP000198711">
    <property type="component" value="Unassembled WGS sequence"/>
</dbReference>
<gene>
    <name evidence="3" type="ORF">SAMN05444410_101381</name>
</gene>
<dbReference type="GO" id="GO:0016020">
    <property type="term" value="C:membrane"/>
    <property type="evidence" value="ECO:0007669"/>
    <property type="project" value="InterPro"/>
</dbReference>